<dbReference type="PROSITE" id="PS50071">
    <property type="entry name" value="HOMEOBOX_2"/>
    <property type="match status" value="1"/>
</dbReference>
<feature type="DNA-binding region" description="Homeobox" evidence="9">
    <location>
        <begin position="115"/>
        <end position="174"/>
    </location>
</feature>
<evidence type="ECO:0000256" key="12">
    <source>
        <dbReference type="SAM" id="MobiDB-lite"/>
    </source>
</evidence>
<evidence type="ECO:0000256" key="6">
    <source>
        <dbReference type="ARBA" id="ARBA00023155"/>
    </source>
</evidence>
<keyword evidence="7" id="KW-0804">Transcription</keyword>
<feature type="compositionally biased region" description="Basic residues" evidence="12">
    <location>
        <begin position="113"/>
        <end position="122"/>
    </location>
</feature>
<dbReference type="InterPro" id="IPR009057">
    <property type="entry name" value="Homeodomain-like_sf"/>
</dbReference>
<dbReference type="SUPFAM" id="SSF46689">
    <property type="entry name" value="Homeodomain-like"/>
    <property type="match status" value="1"/>
</dbReference>
<dbReference type="EMBL" id="CACTIH010005951">
    <property type="protein sequence ID" value="CAA3003336.1"/>
    <property type="molecule type" value="Genomic_DNA"/>
</dbReference>
<dbReference type="InterPro" id="IPR001356">
    <property type="entry name" value="HD"/>
</dbReference>
<keyword evidence="8 9" id="KW-0539">Nucleus</keyword>
<feature type="region of interest" description="Disordered" evidence="12">
    <location>
        <begin position="96"/>
        <end position="125"/>
    </location>
</feature>
<keyword evidence="3" id="KW-0805">Transcription regulation</keyword>
<comment type="similarity">
    <text evidence="2">Belongs to the HD-ZIP homeobox family. Class IV subfamily.</text>
</comment>
<dbReference type="InterPro" id="IPR017970">
    <property type="entry name" value="Homeobox_CS"/>
</dbReference>
<sequence length="798" mass="89469">WCVLSNGSPVTEIAHISTGTCYGNFLSIIQPYAPKENEMLMLQESSIDSVGAKKIYALIELQSITLAVNGEDTRIIPVLPSGYIISRDGCLDHNGIGVSSSSNMSDEQTSNSRRGKKPRHPHSTQQLQQLESFFMECPYPDVNQRQQLSRELALDTNQIKFWFQNKRTQTKTRRERADNSTLRSANERIHCENLAIKEALKNIICLTCDGPRPDEEERQRNLQKLRMENSLLKEEHKRMLNSYSRFRRKLPTSLETPYLGTGSLSIVPTKQVFGEGMGGPTLDPEQISSSSQNIASPFQLREIKEMEKTIIIGTAISAMDELVKLLQVKEPVWIKSRTDGTYLLHRDTYDKIFPKTNHFNTSGFRVESSKDSAVVAMAASNLIEMLLDSNKWKDMFPTMVTNARTIEVLDSGSLAASLYLMYEKMHILSPLVEPREFLFIRSCQQLNSNTWVMADVSYDFVKELQGASSSQSWKLPSGCMIEDISNGKTNVTWIEHVQVYDKLLTHRLYRDLICGCQAYGARRWIVSLQRMCERLTFSMGLTNLPTHELEVVDSAEGRINLMKLSHRMIKSFFEILRMSNDQAFPHTYELNNSGVRISLRQSNDLGQPNGLIVGAATSLWLPISPENLFNFFKDDKKRAEWDVLSNGSPVTEIAHISTGTHPGNCISIIQPYAPKENEMLMLQESSIDSVGAIIIYAPIELQSITLALNGEDTSIIPILPSGYIISSDGRLDHNGIGASSSSNTSNCSGSLLTVAFQILVHCNKVSEQQQMESVATVHSLISSTVQKIKVALAFSELD</sequence>
<keyword evidence="5 9" id="KW-0238">DNA-binding</keyword>
<evidence type="ECO:0000313" key="16">
    <source>
        <dbReference type="Proteomes" id="UP000594638"/>
    </source>
</evidence>
<dbReference type="GO" id="GO:0000981">
    <property type="term" value="F:DNA-binding transcription factor activity, RNA polymerase II-specific"/>
    <property type="evidence" value="ECO:0007669"/>
    <property type="project" value="InterPro"/>
</dbReference>
<feature type="coiled-coil region" evidence="11">
    <location>
        <begin position="215"/>
        <end position="242"/>
    </location>
</feature>
<evidence type="ECO:0000256" key="8">
    <source>
        <dbReference type="ARBA" id="ARBA00023242"/>
    </source>
</evidence>
<dbReference type="Proteomes" id="UP000594638">
    <property type="component" value="Unassembled WGS sequence"/>
</dbReference>
<dbReference type="CDD" id="cd00086">
    <property type="entry name" value="homeodomain"/>
    <property type="match status" value="1"/>
</dbReference>
<gene>
    <name evidence="15" type="ORF">OLEA9_A056176</name>
</gene>
<dbReference type="CDD" id="cd08875">
    <property type="entry name" value="START_ArGLABRA2_like"/>
    <property type="match status" value="1"/>
</dbReference>
<dbReference type="SMART" id="SM00389">
    <property type="entry name" value="HOX"/>
    <property type="match status" value="1"/>
</dbReference>
<evidence type="ECO:0000256" key="4">
    <source>
        <dbReference type="ARBA" id="ARBA00023054"/>
    </source>
</evidence>
<evidence type="ECO:0000259" key="13">
    <source>
        <dbReference type="PROSITE" id="PS50071"/>
    </source>
</evidence>
<evidence type="ECO:0000256" key="5">
    <source>
        <dbReference type="ARBA" id="ARBA00023125"/>
    </source>
</evidence>
<evidence type="ECO:0000256" key="1">
    <source>
        <dbReference type="ARBA" id="ARBA00004123"/>
    </source>
</evidence>
<evidence type="ECO:0000256" key="9">
    <source>
        <dbReference type="PROSITE-ProRule" id="PRU00108"/>
    </source>
</evidence>
<dbReference type="Pfam" id="PF00046">
    <property type="entry name" value="Homeodomain"/>
    <property type="match status" value="1"/>
</dbReference>
<keyword evidence="4 11" id="KW-0175">Coiled coil</keyword>
<dbReference type="InterPro" id="IPR057993">
    <property type="entry name" value="HD-Zip_IV_C"/>
</dbReference>
<evidence type="ECO:0000256" key="2">
    <source>
        <dbReference type="ARBA" id="ARBA00006789"/>
    </source>
</evidence>
<evidence type="ECO:0000313" key="15">
    <source>
        <dbReference type="EMBL" id="CAA3003336.1"/>
    </source>
</evidence>
<evidence type="ECO:0000256" key="10">
    <source>
        <dbReference type="RuleBase" id="RU000682"/>
    </source>
</evidence>
<dbReference type="InterPro" id="IPR023393">
    <property type="entry name" value="START-like_dom_sf"/>
</dbReference>
<reference evidence="15 16" key="1">
    <citation type="submission" date="2019-12" db="EMBL/GenBank/DDBJ databases">
        <authorList>
            <person name="Alioto T."/>
            <person name="Alioto T."/>
            <person name="Gomez Garrido J."/>
        </authorList>
    </citation>
    <scope>NUCLEOTIDE SEQUENCE [LARGE SCALE GENOMIC DNA]</scope>
</reference>
<dbReference type="AlphaFoldDB" id="A0A8S0TDZ0"/>
<feature type="domain" description="Homeobox" evidence="13">
    <location>
        <begin position="113"/>
        <end position="173"/>
    </location>
</feature>
<dbReference type="OrthoDB" id="6159439at2759"/>
<proteinExistence type="inferred from homology"/>
<feature type="domain" description="START" evidence="14">
    <location>
        <begin position="304"/>
        <end position="537"/>
    </location>
</feature>
<dbReference type="Gramene" id="OE9A056176T1">
    <property type="protein sequence ID" value="OE9A056176C1"/>
    <property type="gene ID" value="OE9A056176"/>
</dbReference>
<dbReference type="FunFam" id="1.10.10.60:FF:000229">
    <property type="entry name" value="Homeobox-leucine zipper protein HDG1"/>
    <property type="match status" value="1"/>
</dbReference>
<evidence type="ECO:0000259" key="14">
    <source>
        <dbReference type="PROSITE" id="PS50848"/>
    </source>
</evidence>
<feature type="non-terminal residue" evidence="15">
    <location>
        <position position="1"/>
    </location>
</feature>
<dbReference type="SUPFAM" id="SSF55961">
    <property type="entry name" value="Bet v1-like"/>
    <property type="match status" value="2"/>
</dbReference>
<feature type="compositionally biased region" description="Polar residues" evidence="12">
    <location>
        <begin position="97"/>
        <end position="112"/>
    </location>
</feature>
<dbReference type="Pfam" id="PF01852">
    <property type="entry name" value="START"/>
    <property type="match status" value="1"/>
</dbReference>
<dbReference type="Gene3D" id="3.30.530.20">
    <property type="match status" value="1"/>
</dbReference>
<dbReference type="GO" id="GO:0003677">
    <property type="term" value="F:DNA binding"/>
    <property type="evidence" value="ECO:0007669"/>
    <property type="project" value="UniProtKB-UniRule"/>
</dbReference>
<name>A0A8S0TDZ0_OLEEU</name>
<dbReference type="InterPro" id="IPR042160">
    <property type="entry name" value="HD-Zip_IV"/>
</dbReference>
<dbReference type="Pfam" id="PF25797">
    <property type="entry name" value="PDF2_C"/>
    <property type="match status" value="2"/>
</dbReference>
<dbReference type="PANTHER" id="PTHR45654:SF9">
    <property type="entry name" value="HOMEOBOX-LEUCINE ZIPPER PROTEIN HDG10-RELATED"/>
    <property type="match status" value="1"/>
</dbReference>
<comment type="caution">
    <text evidence="15">The sequence shown here is derived from an EMBL/GenBank/DDBJ whole genome shotgun (WGS) entry which is preliminary data.</text>
</comment>
<comment type="subcellular location">
    <subcellularLocation>
        <location evidence="1 9 10">Nucleus</location>
    </subcellularLocation>
</comment>
<dbReference type="PANTHER" id="PTHR45654">
    <property type="entry name" value="HOMEOBOX-LEUCINE ZIPPER PROTEIN MERISTEM L1"/>
    <property type="match status" value="1"/>
</dbReference>
<evidence type="ECO:0000256" key="3">
    <source>
        <dbReference type="ARBA" id="ARBA00023015"/>
    </source>
</evidence>
<evidence type="ECO:0000256" key="7">
    <source>
        <dbReference type="ARBA" id="ARBA00023163"/>
    </source>
</evidence>
<dbReference type="GO" id="GO:0005634">
    <property type="term" value="C:nucleus"/>
    <property type="evidence" value="ECO:0007669"/>
    <property type="project" value="UniProtKB-SubCell"/>
</dbReference>
<keyword evidence="6 9" id="KW-0371">Homeobox</keyword>
<protein>
    <submittedName>
        <fullName evidence="15">Homeobox-leucine zipper HDG11-like</fullName>
    </submittedName>
</protein>
<dbReference type="PROSITE" id="PS00027">
    <property type="entry name" value="HOMEOBOX_1"/>
    <property type="match status" value="1"/>
</dbReference>
<dbReference type="SMART" id="SM00234">
    <property type="entry name" value="START"/>
    <property type="match status" value="1"/>
</dbReference>
<organism evidence="15 16">
    <name type="scientific">Olea europaea subsp. europaea</name>
    <dbReference type="NCBI Taxonomy" id="158383"/>
    <lineage>
        <taxon>Eukaryota</taxon>
        <taxon>Viridiplantae</taxon>
        <taxon>Streptophyta</taxon>
        <taxon>Embryophyta</taxon>
        <taxon>Tracheophyta</taxon>
        <taxon>Spermatophyta</taxon>
        <taxon>Magnoliopsida</taxon>
        <taxon>eudicotyledons</taxon>
        <taxon>Gunneridae</taxon>
        <taxon>Pentapetalae</taxon>
        <taxon>asterids</taxon>
        <taxon>lamiids</taxon>
        <taxon>Lamiales</taxon>
        <taxon>Oleaceae</taxon>
        <taxon>Oleeae</taxon>
        <taxon>Olea</taxon>
    </lineage>
</organism>
<evidence type="ECO:0000256" key="11">
    <source>
        <dbReference type="SAM" id="Coils"/>
    </source>
</evidence>
<dbReference type="GO" id="GO:0008289">
    <property type="term" value="F:lipid binding"/>
    <property type="evidence" value="ECO:0007669"/>
    <property type="project" value="InterPro"/>
</dbReference>
<keyword evidence="16" id="KW-1185">Reference proteome</keyword>
<dbReference type="Gene3D" id="1.10.10.60">
    <property type="entry name" value="Homeodomain-like"/>
    <property type="match status" value="1"/>
</dbReference>
<dbReference type="PROSITE" id="PS50848">
    <property type="entry name" value="START"/>
    <property type="match status" value="1"/>
</dbReference>
<dbReference type="InterPro" id="IPR002913">
    <property type="entry name" value="START_lipid-bd_dom"/>
</dbReference>
<accession>A0A8S0TDZ0</accession>